<reference evidence="1" key="1">
    <citation type="journal article" date="2020" name="mSystems">
        <title>Genome- and Community-Level Interaction Insights into Carbon Utilization and Element Cycling Functions of Hydrothermarchaeota in Hydrothermal Sediment.</title>
        <authorList>
            <person name="Zhou Z."/>
            <person name="Liu Y."/>
            <person name="Xu W."/>
            <person name="Pan J."/>
            <person name="Luo Z.H."/>
            <person name="Li M."/>
        </authorList>
    </citation>
    <scope>NUCLEOTIDE SEQUENCE [LARGE SCALE GENOMIC DNA]</scope>
    <source>
        <strain evidence="1">SpSt-757</strain>
    </source>
</reference>
<accession>A0A7V3N5A3</accession>
<protein>
    <submittedName>
        <fullName evidence="1">Uncharacterized protein</fullName>
    </submittedName>
</protein>
<evidence type="ECO:0000313" key="1">
    <source>
        <dbReference type="EMBL" id="HFZ08727.1"/>
    </source>
</evidence>
<comment type="caution">
    <text evidence="1">The sequence shown here is derived from an EMBL/GenBank/DDBJ whole genome shotgun (WGS) entry which is preliminary data.</text>
</comment>
<proteinExistence type="predicted"/>
<organism evidence="1">
    <name type="scientific">candidate division CPR3 bacterium</name>
    <dbReference type="NCBI Taxonomy" id="2268181"/>
    <lineage>
        <taxon>Bacteria</taxon>
        <taxon>Bacteria division CPR3</taxon>
    </lineage>
</organism>
<gene>
    <name evidence="1" type="ORF">ENV41_01155</name>
</gene>
<dbReference type="AlphaFoldDB" id="A0A7V3N5A3"/>
<sequence>MIEIQGRKFVLDGQTDGMAMWVGMVGEKCVLEAVLKKDDGSDFTPEEVSVKLWKGDTGRLLWEGSPFFIGNGKWKVERDIDEIGTVVVRWNTVLGDVGTEMYVGVDSKVQYMMQLLRNQLDKSLKNRDRSWGYTDADLFLYLVLGLGYFNSITPPTQLYLGAVSDFMINMIVDLAVLYGLQAQSIYAIDTDVVYNDQGVSLTIDHFSKLSSVFDEVVSRIERLVRAYKLSMMRGAKLVMAYNPERARGWLFTQMLTPGFPYFAVYGITADFMFRG</sequence>
<dbReference type="EMBL" id="DTGG01000038">
    <property type="protein sequence ID" value="HFZ08727.1"/>
    <property type="molecule type" value="Genomic_DNA"/>
</dbReference>
<name>A0A7V3N5A3_UNCC3</name>